<feature type="region of interest" description="Disordered" evidence="1">
    <location>
        <begin position="89"/>
        <end position="121"/>
    </location>
</feature>
<gene>
    <name evidence="3" type="ORF">BOX37_14190</name>
</gene>
<reference evidence="3" key="1">
    <citation type="submission" date="2016-11" db="EMBL/GenBank/DDBJ databases">
        <authorList>
            <person name="Jaros S."/>
            <person name="Januszkiewicz K."/>
            <person name="Wedrychowicz H."/>
        </authorList>
    </citation>
    <scope>NUCLEOTIDE SEQUENCE [LARGE SCALE GENOMIC DNA]</scope>
    <source>
        <strain evidence="3">Y48</strain>
    </source>
</reference>
<dbReference type="Proteomes" id="UP000183810">
    <property type="component" value="Chromosome"/>
</dbReference>
<dbReference type="EMBL" id="CP018082">
    <property type="protein sequence ID" value="APE34906.1"/>
    <property type="molecule type" value="Genomic_DNA"/>
</dbReference>
<evidence type="ECO:0000256" key="2">
    <source>
        <dbReference type="SAM" id="SignalP"/>
    </source>
</evidence>
<evidence type="ECO:0000313" key="4">
    <source>
        <dbReference type="Proteomes" id="UP000183810"/>
    </source>
</evidence>
<sequence>MRPLFAYLHTLVTPTALFAAPEDLADPALSTRISRTATELAALVANGASDAIRADTWHSHRHEFATTAAPAADKSTLDTIDLDTDLMQLAAGGRTPQSAPGPRHAGRGRTGADGVAAPLPR</sequence>
<evidence type="ECO:0000256" key="1">
    <source>
        <dbReference type="SAM" id="MobiDB-lite"/>
    </source>
</evidence>
<dbReference type="KEGG" id="nsl:BOX37_14190"/>
<evidence type="ECO:0000313" key="3">
    <source>
        <dbReference type="EMBL" id="APE34906.1"/>
    </source>
</evidence>
<organism evidence="3 4">
    <name type="scientific">Nocardia mangyaensis</name>
    <dbReference type="NCBI Taxonomy" id="2213200"/>
    <lineage>
        <taxon>Bacteria</taxon>
        <taxon>Bacillati</taxon>
        <taxon>Actinomycetota</taxon>
        <taxon>Actinomycetes</taxon>
        <taxon>Mycobacteriales</taxon>
        <taxon>Nocardiaceae</taxon>
        <taxon>Nocardia</taxon>
    </lineage>
</organism>
<name>A0A1J0VSB7_9NOCA</name>
<dbReference type="OrthoDB" id="1643408at2"/>
<protein>
    <submittedName>
        <fullName evidence="3">Uncharacterized protein</fullName>
    </submittedName>
</protein>
<proteinExistence type="predicted"/>
<keyword evidence="4" id="KW-1185">Reference proteome</keyword>
<feature type="chain" id="PRO_5012023468" evidence="2">
    <location>
        <begin position="20"/>
        <end position="121"/>
    </location>
</feature>
<feature type="signal peptide" evidence="2">
    <location>
        <begin position="1"/>
        <end position="19"/>
    </location>
</feature>
<accession>A0A1J0VSB7</accession>
<dbReference type="AlphaFoldDB" id="A0A1J0VSB7"/>
<dbReference type="RefSeq" id="WP_071928090.1">
    <property type="nucleotide sequence ID" value="NZ_CP018082.1"/>
</dbReference>
<keyword evidence="2" id="KW-0732">Signal</keyword>